<evidence type="ECO:0000259" key="1">
    <source>
        <dbReference type="Pfam" id="PF25349"/>
    </source>
</evidence>
<protein>
    <recommendedName>
        <fullName evidence="1">Poor homologous synapsis 1 PH domain-containing protein</fullName>
    </recommendedName>
</protein>
<dbReference type="AlphaFoldDB" id="A0A067K7N1"/>
<dbReference type="EMBL" id="KK914632">
    <property type="protein sequence ID" value="KDP31048.1"/>
    <property type="molecule type" value="Genomic_DNA"/>
</dbReference>
<dbReference type="OrthoDB" id="851805at2759"/>
<proteinExistence type="predicted"/>
<dbReference type="Proteomes" id="UP000027138">
    <property type="component" value="Unassembled WGS sequence"/>
</dbReference>
<feature type="domain" description="Poor homologous synapsis 1 PH" evidence="1">
    <location>
        <begin position="22"/>
        <end position="93"/>
    </location>
</feature>
<organism evidence="2 3">
    <name type="scientific">Jatropha curcas</name>
    <name type="common">Barbados nut</name>
    <dbReference type="NCBI Taxonomy" id="180498"/>
    <lineage>
        <taxon>Eukaryota</taxon>
        <taxon>Viridiplantae</taxon>
        <taxon>Streptophyta</taxon>
        <taxon>Embryophyta</taxon>
        <taxon>Tracheophyta</taxon>
        <taxon>Spermatophyta</taxon>
        <taxon>Magnoliopsida</taxon>
        <taxon>eudicotyledons</taxon>
        <taxon>Gunneridae</taxon>
        <taxon>Pentapetalae</taxon>
        <taxon>rosids</taxon>
        <taxon>fabids</taxon>
        <taxon>Malpighiales</taxon>
        <taxon>Euphorbiaceae</taxon>
        <taxon>Crotonoideae</taxon>
        <taxon>Jatropheae</taxon>
        <taxon>Jatropha</taxon>
    </lineage>
</organism>
<name>A0A067K7N1_JATCU</name>
<dbReference type="Pfam" id="PF25349">
    <property type="entry name" value="PH_PHS1"/>
    <property type="match status" value="2"/>
</dbReference>
<evidence type="ECO:0000313" key="3">
    <source>
        <dbReference type="Proteomes" id="UP000027138"/>
    </source>
</evidence>
<keyword evidence="3" id="KW-1185">Reference proteome</keyword>
<sequence>MAGNQPLQNSKRGILEPVKELWQIHYSRFFSFPRLSSTCAILKPLSSRCIKKNPHGLHGKWVSSSSMASLHLKNDYADARGFVLVVSFQGKVYVQKFAMRFSSSSDSQTFVNSLKESLKDVRNIRLTNRTFGLKKTSSSKHISTKAIHERHVEELSNVNPVGNYGPVIQPMSNNESIYPGNPVLADGSQTACAPLPSSFTAFLLDSCTVAEEEELPKASNEAFYLNTQVKSMTDYSFHSK</sequence>
<dbReference type="InterPro" id="IPR057619">
    <property type="entry name" value="PH_PHS1"/>
</dbReference>
<reference evidence="2 3" key="1">
    <citation type="journal article" date="2014" name="PLoS ONE">
        <title>Global Analysis of Gene Expression Profiles in Physic Nut (Jatropha curcas L.) Seedlings Exposed to Salt Stress.</title>
        <authorList>
            <person name="Zhang L."/>
            <person name="Zhang C."/>
            <person name="Wu P."/>
            <person name="Chen Y."/>
            <person name="Li M."/>
            <person name="Jiang H."/>
            <person name="Wu G."/>
        </authorList>
    </citation>
    <scope>NUCLEOTIDE SEQUENCE [LARGE SCALE GENOMIC DNA]</scope>
    <source>
        <strain evidence="3">cv. GZQX0401</strain>
        <tissue evidence="2">Young leaves</tissue>
    </source>
</reference>
<accession>A0A067K7N1</accession>
<feature type="domain" description="Poor homologous synapsis 1 PH" evidence="1">
    <location>
        <begin position="94"/>
        <end position="126"/>
    </location>
</feature>
<evidence type="ECO:0000313" key="2">
    <source>
        <dbReference type="EMBL" id="KDP31048.1"/>
    </source>
</evidence>
<gene>
    <name evidence="2" type="ORF">JCGZ_11424</name>
</gene>